<dbReference type="GO" id="GO:0046081">
    <property type="term" value="P:dUTP catabolic process"/>
    <property type="evidence" value="ECO:0007669"/>
    <property type="project" value="InterPro"/>
</dbReference>
<dbReference type="NCBIfam" id="TIGR00576">
    <property type="entry name" value="dut"/>
    <property type="match status" value="1"/>
</dbReference>
<name>A0A8S5PSJ2_9CAUD</name>
<evidence type="ECO:0000256" key="2">
    <source>
        <dbReference type="ARBA" id="ARBA00012379"/>
    </source>
</evidence>
<evidence type="ECO:0000259" key="5">
    <source>
        <dbReference type="Pfam" id="PF00692"/>
    </source>
</evidence>
<protein>
    <recommendedName>
        <fullName evidence="2">dUTP diphosphatase</fullName>
        <ecNumber evidence="2">3.6.1.23</ecNumber>
    </recommendedName>
</protein>
<accession>A0A8S5PSJ2</accession>
<dbReference type="GO" id="GO:0006226">
    <property type="term" value="P:dUMP biosynthetic process"/>
    <property type="evidence" value="ECO:0007669"/>
    <property type="project" value="InterPro"/>
</dbReference>
<evidence type="ECO:0000313" key="6">
    <source>
        <dbReference type="EMBL" id="DAE09425.1"/>
    </source>
</evidence>
<dbReference type="PANTHER" id="PTHR11241">
    <property type="entry name" value="DEOXYURIDINE 5'-TRIPHOSPHATE NUCLEOTIDOHYDROLASE"/>
    <property type="match status" value="1"/>
</dbReference>
<dbReference type="InterPro" id="IPR036157">
    <property type="entry name" value="dUTPase-like_sf"/>
</dbReference>
<dbReference type="CDD" id="cd07557">
    <property type="entry name" value="trimeric_dUTPase"/>
    <property type="match status" value="1"/>
</dbReference>
<dbReference type="GO" id="GO:0004170">
    <property type="term" value="F:dUTP diphosphatase activity"/>
    <property type="evidence" value="ECO:0007669"/>
    <property type="project" value="UniProtKB-EC"/>
</dbReference>
<dbReference type="InterPro" id="IPR008181">
    <property type="entry name" value="dUTPase"/>
</dbReference>
<reference evidence="6" key="1">
    <citation type="journal article" date="2021" name="Proc. Natl. Acad. Sci. U.S.A.">
        <title>A Catalog of Tens of Thousands of Viruses from Human Metagenomes Reveals Hidden Associations with Chronic Diseases.</title>
        <authorList>
            <person name="Tisza M.J."/>
            <person name="Buck C.B."/>
        </authorList>
    </citation>
    <scope>NUCLEOTIDE SEQUENCE</scope>
    <source>
        <strain evidence="6">Ct96x5</strain>
    </source>
</reference>
<dbReference type="Pfam" id="PF00692">
    <property type="entry name" value="dUTPase"/>
    <property type="match status" value="1"/>
</dbReference>
<organism evidence="6">
    <name type="scientific">Siphoviridae sp. ct96x5</name>
    <dbReference type="NCBI Taxonomy" id="2825367"/>
    <lineage>
        <taxon>Viruses</taxon>
        <taxon>Duplodnaviria</taxon>
        <taxon>Heunggongvirae</taxon>
        <taxon>Uroviricota</taxon>
        <taxon>Caudoviricetes</taxon>
    </lineage>
</organism>
<evidence type="ECO:0000256" key="4">
    <source>
        <dbReference type="ARBA" id="ARBA00023080"/>
    </source>
</evidence>
<dbReference type="Gene3D" id="2.70.40.10">
    <property type="match status" value="2"/>
</dbReference>
<dbReference type="InterPro" id="IPR029054">
    <property type="entry name" value="dUTPase-like"/>
</dbReference>
<dbReference type="InterPro" id="IPR033704">
    <property type="entry name" value="dUTPase_trimeric"/>
</dbReference>
<dbReference type="PANTHER" id="PTHR11241:SF0">
    <property type="entry name" value="DEOXYURIDINE 5'-TRIPHOSPHATE NUCLEOTIDOHYDROLASE"/>
    <property type="match status" value="1"/>
</dbReference>
<proteinExistence type="inferred from homology"/>
<dbReference type="GO" id="GO:0000287">
    <property type="term" value="F:magnesium ion binding"/>
    <property type="evidence" value="ECO:0007669"/>
    <property type="project" value="InterPro"/>
</dbReference>
<evidence type="ECO:0000256" key="3">
    <source>
        <dbReference type="ARBA" id="ARBA00022801"/>
    </source>
</evidence>
<comment type="similarity">
    <text evidence="1">Belongs to the dUTPase family.</text>
</comment>
<dbReference type="SUPFAM" id="SSF51283">
    <property type="entry name" value="dUTPase-like"/>
    <property type="match status" value="1"/>
</dbReference>
<dbReference type="EMBL" id="BK015488">
    <property type="protein sequence ID" value="DAE09425.1"/>
    <property type="molecule type" value="Genomic_DNA"/>
</dbReference>
<sequence>METLKIKKLHPDAHIPTRAHDTDAGMDLYALPVEYTDEEKEACKSIVDRNITYAKFFDLFGETGIFGGTLLSEKQKTAIDAADSLTDSELTDSKWDDFFKSKIVIMPHETKMIPTGIAIAVPAGYMGCIYARSGLASKHGLAPANCVGIVDSDYRGEVKVALHNYSNKNQVIDVGDRIAQLVIQPISLCTPVEVEELDETNRDVGGFGSSGQK</sequence>
<keyword evidence="3" id="KW-0378">Hydrolase</keyword>
<evidence type="ECO:0000256" key="1">
    <source>
        <dbReference type="ARBA" id="ARBA00006581"/>
    </source>
</evidence>
<feature type="domain" description="dUTPase-like" evidence="5">
    <location>
        <begin position="101"/>
        <end position="211"/>
    </location>
</feature>
<dbReference type="NCBIfam" id="NF001862">
    <property type="entry name" value="PRK00601.1"/>
    <property type="match status" value="1"/>
</dbReference>
<dbReference type="EC" id="3.6.1.23" evidence="2"/>
<keyword evidence="4" id="KW-0546">Nucleotide metabolism</keyword>